<evidence type="ECO:0000313" key="5">
    <source>
        <dbReference type="EMBL" id="MFI1718275.1"/>
    </source>
</evidence>
<dbReference type="NCBIfam" id="TIGR00180">
    <property type="entry name" value="parB_part"/>
    <property type="match status" value="1"/>
</dbReference>
<evidence type="ECO:0000313" key="6">
    <source>
        <dbReference type="Proteomes" id="UP001611339"/>
    </source>
</evidence>
<accession>A0ABW7UIX3</accession>
<dbReference type="SUPFAM" id="SSF109709">
    <property type="entry name" value="KorB DNA-binding domain-like"/>
    <property type="match status" value="1"/>
</dbReference>
<dbReference type="Pfam" id="PF17762">
    <property type="entry name" value="HTH_ParB"/>
    <property type="match status" value="1"/>
</dbReference>
<comment type="caution">
    <text evidence="5">The sequence shown here is derived from an EMBL/GenBank/DDBJ whole genome shotgun (WGS) entry which is preliminary data.</text>
</comment>
<feature type="region of interest" description="Disordered" evidence="3">
    <location>
        <begin position="219"/>
        <end position="313"/>
    </location>
</feature>
<evidence type="ECO:0000256" key="1">
    <source>
        <dbReference type="ARBA" id="ARBA00006295"/>
    </source>
</evidence>
<organism evidence="5 6">
    <name type="scientific">Streptomyces litmocidini</name>
    <dbReference type="NCBI Taxonomy" id="67318"/>
    <lineage>
        <taxon>Bacteria</taxon>
        <taxon>Bacillati</taxon>
        <taxon>Actinomycetota</taxon>
        <taxon>Actinomycetes</taxon>
        <taxon>Kitasatosporales</taxon>
        <taxon>Streptomycetaceae</taxon>
        <taxon>Streptomyces</taxon>
    </lineage>
</organism>
<feature type="compositionally biased region" description="Basic and acidic residues" evidence="3">
    <location>
        <begin position="219"/>
        <end position="254"/>
    </location>
</feature>
<dbReference type="Pfam" id="PF02195">
    <property type="entry name" value="ParB_N"/>
    <property type="match status" value="1"/>
</dbReference>
<dbReference type="InterPro" id="IPR050336">
    <property type="entry name" value="Chromosome_partition/occlusion"/>
</dbReference>
<feature type="domain" description="ParB-like N-terminal" evidence="4">
    <location>
        <begin position="41"/>
        <end position="147"/>
    </location>
</feature>
<keyword evidence="2" id="KW-0159">Chromosome partition</keyword>
<dbReference type="SMART" id="SM00470">
    <property type="entry name" value="ParB"/>
    <property type="match status" value="1"/>
</dbReference>
<feature type="compositionally biased region" description="Basic and acidic residues" evidence="3">
    <location>
        <begin position="263"/>
        <end position="276"/>
    </location>
</feature>
<gene>
    <name evidence="5" type="ORF">ACH407_32525</name>
</gene>
<dbReference type="InterPro" id="IPR004437">
    <property type="entry name" value="ParB/RepB/Spo0J"/>
</dbReference>
<dbReference type="PANTHER" id="PTHR33375:SF1">
    <property type="entry name" value="CHROMOSOME-PARTITIONING PROTEIN PARB-RELATED"/>
    <property type="match status" value="1"/>
</dbReference>
<reference evidence="5 6" key="1">
    <citation type="submission" date="2024-10" db="EMBL/GenBank/DDBJ databases">
        <title>The Natural Products Discovery Center: Release of the First 8490 Sequenced Strains for Exploring Actinobacteria Biosynthetic Diversity.</title>
        <authorList>
            <person name="Kalkreuter E."/>
            <person name="Kautsar S.A."/>
            <person name="Yang D."/>
            <person name="Bader C.D."/>
            <person name="Teijaro C.N."/>
            <person name="Fluegel L."/>
            <person name="Davis C.M."/>
            <person name="Simpson J.R."/>
            <person name="Lauterbach L."/>
            <person name="Steele A.D."/>
            <person name="Gui C."/>
            <person name="Meng S."/>
            <person name="Li G."/>
            <person name="Viehrig K."/>
            <person name="Ye F."/>
            <person name="Su P."/>
            <person name="Kiefer A.F."/>
            <person name="Nichols A."/>
            <person name="Cepeda A.J."/>
            <person name="Yan W."/>
            <person name="Fan B."/>
            <person name="Jiang Y."/>
            <person name="Adhikari A."/>
            <person name="Zheng C.-J."/>
            <person name="Schuster L."/>
            <person name="Cowan T.M."/>
            <person name="Smanski M.J."/>
            <person name="Chevrette M.G."/>
            <person name="De Carvalho L.P.S."/>
            <person name="Shen B."/>
        </authorList>
    </citation>
    <scope>NUCLEOTIDE SEQUENCE [LARGE SCALE GENOMIC DNA]</scope>
    <source>
        <strain evidence="5 6">NPDC020602</strain>
    </source>
</reference>
<dbReference type="EMBL" id="JBIRUI010000020">
    <property type="protein sequence ID" value="MFI1718275.1"/>
    <property type="molecule type" value="Genomic_DNA"/>
</dbReference>
<dbReference type="PANTHER" id="PTHR33375">
    <property type="entry name" value="CHROMOSOME-PARTITIONING PROTEIN PARB-RELATED"/>
    <property type="match status" value="1"/>
</dbReference>
<dbReference type="Proteomes" id="UP001611339">
    <property type="component" value="Unassembled WGS sequence"/>
</dbReference>
<sequence>MSKAKNLGVGASFAQARPISARRAAIGAATTAPTVGVPDPTELPLDLISQNPDNPREELRDLEGLAESIREIGLVNSITVATVDAYLAERPERAAELDEGTRYIVIDGHRRLEGARIAGASTIRVSVNDKLVATDEALLEAAFVANIQRDDMNPIEQAHALKSLVEFYGSQNKAAKRLGIGQSTISSKLSILDLDPALQADLVEGRRTIEHVRNLSKLSPEEQRAKADARAEAAAKKATAKRDLSRRDNPRGEEAPSGAGPSRPDETVAELSRRDNSSSAPDAMNNSGDDVPAQRNGSDPRDATPPPASGQPVVVTAPDPAQGLQLPWHDGAALMDAAFDRLDATQRSEFILRYFRRSHGVEAVITDMRGTLPPQARSSLAAILQRVSAGLLNDA</sequence>
<comment type="similarity">
    <text evidence="1">Belongs to the ParB family.</text>
</comment>
<evidence type="ECO:0000259" key="4">
    <source>
        <dbReference type="SMART" id="SM00470"/>
    </source>
</evidence>
<evidence type="ECO:0000256" key="3">
    <source>
        <dbReference type="SAM" id="MobiDB-lite"/>
    </source>
</evidence>
<name>A0ABW7UIX3_9ACTN</name>
<proteinExistence type="inferred from homology"/>
<dbReference type="RefSeq" id="WP_398712863.1">
    <property type="nucleotide sequence ID" value="NZ_JBIRUI010000020.1"/>
</dbReference>
<dbReference type="InterPro" id="IPR036086">
    <property type="entry name" value="ParB/Sulfiredoxin_sf"/>
</dbReference>
<keyword evidence="6" id="KW-1185">Reference proteome</keyword>
<dbReference type="InterPro" id="IPR003115">
    <property type="entry name" value="ParB_N"/>
</dbReference>
<dbReference type="InterPro" id="IPR041468">
    <property type="entry name" value="HTH_ParB/Spo0J"/>
</dbReference>
<dbReference type="Gene3D" id="3.90.1530.30">
    <property type="match status" value="1"/>
</dbReference>
<protein>
    <submittedName>
        <fullName evidence="5">ParB/RepB/Spo0J family partition protein</fullName>
    </submittedName>
</protein>
<evidence type="ECO:0000256" key="2">
    <source>
        <dbReference type="ARBA" id="ARBA00022829"/>
    </source>
</evidence>
<dbReference type="Gene3D" id="1.10.10.2830">
    <property type="match status" value="1"/>
</dbReference>
<dbReference type="SUPFAM" id="SSF110849">
    <property type="entry name" value="ParB/Sulfiredoxin"/>
    <property type="match status" value="1"/>
</dbReference>
<feature type="compositionally biased region" description="Polar residues" evidence="3">
    <location>
        <begin position="277"/>
        <end position="288"/>
    </location>
</feature>